<dbReference type="InterPro" id="IPR009091">
    <property type="entry name" value="RCC1/BLIP-II"/>
</dbReference>
<evidence type="ECO:0000256" key="1">
    <source>
        <dbReference type="ARBA" id="ARBA00022737"/>
    </source>
</evidence>
<feature type="repeat" description="RCC1" evidence="2">
    <location>
        <begin position="304"/>
        <end position="361"/>
    </location>
</feature>
<keyword evidence="1" id="KW-0677">Repeat</keyword>
<feature type="repeat" description="RCC1" evidence="2">
    <location>
        <begin position="169"/>
        <end position="234"/>
    </location>
</feature>
<feature type="compositionally biased region" description="Basic and acidic residues" evidence="3">
    <location>
        <begin position="696"/>
        <end position="731"/>
    </location>
</feature>
<keyword evidence="6" id="KW-1185">Reference proteome</keyword>
<dbReference type="InterPro" id="IPR000408">
    <property type="entry name" value="Reg_chr_condens"/>
</dbReference>
<evidence type="ECO:0000259" key="4">
    <source>
        <dbReference type="Pfam" id="PF25390"/>
    </source>
</evidence>
<feature type="region of interest" description="Disordered" evidence="3">
    <location>
        <begin position="1"/>
        <end position="28"/>
    </location>
</feature>
<protein>
    <recommendedName>
        <fullName evidence="4">RCC1-like domain-containing protein</fullName>
    </recommendedName>
</protein>
<name>A0ABQ6N9A8_9STRA</name>
<dbReference type="SUPFAM" id="SSF50985">
    <property type="entry name" value="RCC1/BLIP-II"/>
    <property type="match status" value="1"/>
</dbReference>
<feature type="domain" description="RCC1-like" evidence="4">
    <location>
        <begin position="151"/>
        <end position="471"/>
    </location>
</feature>
<dbReference type="Gene3D" id="2.130.10.30">
    <property type="entry name" value="Regulator of chromosome condensation 1/beta-lactamase-inhibitor protein II"/>
    <property type="match status" value="2"/>
</dbReference>
<dbReference type="EMBL" id="BRYB01001128">
    <property type="protein sequence ID" value="GMI43502.1"/>
    <property type="molecule type" value="Genomic_DNA"/>
</dbReference>
<sequence length="787" mass="87125">MASRKGSVVNRSAAGSVTDSNRSSSTYSFGWPDDGRLGLGSALPAHIPSGGQTPSCVADPYPNFSFSFRNEDSVKAVSGGGRHTLYAMADGRVMASGWNAHGQCGIPPAKMGVPVEGTDAHGHPYKIPAGNFGVYAPQNVAGLKSGGRPVFVNCVEASDATSFALTGEGALYSWGKGKFGMLGQETDEGEDPERDEWKARLMAGPMSNPERGIGRSPVKAISAGYSHVFATLGGGRTFCWGRNHHGQLGLSEDGDGKTKLVAPWIGTPAELKWRKQEVIMKISCGHFHTTALIEVTRPDMRVEITLFAWGCPDDKRLGDCNPAMSHVPQEVHSITRMAKKQHWKFKDVEAGGAHTLLLEKYNGLVLAFGQGKYGQLGYGDVWDREEPVMVIGLRSVTDLAAGARHSLALVDRVTSSDATDGELYSFGYNNYGECGLGDTAVRLQPHKVNGLVNADVLAIAAGFKHSICITSGVAKKVRDLPEYQQYLELLRSEGMLVYDAVKTKMEAEGLNPDYLDTPDLILPGQPGIEDKPAVYEGSEPGMQYCIDTLANPDSMEVIMKQRGTYETTYRCVRCNFSHVCLACARHCHGHHPVRVNFKLRHYDDTCECCKHDVCNIRWSHIRHEFDKLALRNEDRMIAMEELQDCLEGLRDDVEERRGGLPLTTKQKEDDLKAAIDAMHERHKVKAEEQAASGSLRDQKEAEAKREEKDREAKEKKRKKMERERERAEALKRGGRVADAPDPEDSSDEEEEIRIHFKDFERWYLEYFQEEDLGEEEDEADKKQLKKG</sequence>
<reference evidence="5 6" key="1">
    <citation type="journal article" date="2023" name="Commun. Biol.">
        <title>Genome analysis of Parmales, the sister group of diatoms, reveals the evolutionary specialization of diatoms from phago-mixotrophs to photoautotrophs.</title>
        <authorList>
            <person name="Ban H."/>
            <person name="Sato S."/>
            <person name="Yoshikawa S."/>
            <person name="Yamada K."/>
            <person name="Nakamura Y."/>
            <person name="Ichinomiya M."/>
            <person name="Sato N."/>
            <person name="Blanc-Mathieu R."/>
            <person name="Endo H."/>
            <person name="Kuwata A."/>
            <person name="Ogata H."/>
        </authorList>
    </citation>
    <scope>NUCLEOTIDE SEQUENCE [LARGE SCALE GENOMIC DNA]</scope>
</reference>
<feature type="compositionally biased region" description="Acidic residues" evidence="3">
    <location>
        <begin position="740"/>
        <end position="751"/>
    </location>
</feature>
<dbReference type="PANTHER" id="PTHR22870">
    <property type="entry name" value="REGULATOR OF CHROMOSOME CONDENSATION"/>
    <property type="match status" value="1"/>
</dbReference>
<organism evidence="5 6">
    <name type="scientific">Tetraparma gracilis</name>
    <dbReference type="NCBI Taxonomy" id="2962635"/>
    <lineage>
        <taxon>Eukaryota</taxon>
        <taxon>Sar</taxon>
        <taxon>Stramenopiles</taxon>
        <taxon>Ochrophyta</taxon>
        <taxon>Bolidophyceae</taxon>
        <taxon>Parmales</taxon>
        <taxon>Triparmaceae</taxon>
        <taxon>Tetraparma</taxon>
    </lineage>
</organism>
<feature type="compositionally biased region" description="Polar residues" evidence="3">
    <location>
        <begin position="9"/>
        <end position="28"/>
    </location>
</feature>
<evidence type="ECO:0000256" key="2">
    <source>
        <dbReference type="PROSITE-ProRule" id="PRU00235"/>
    </source>
</evidence>
<accession>A0ABQ6N9A8</accession>
<dbReference type="Pfam" id="PF13540">
    <property type="entry name" value="RCC1_2"/>
    <property type="match status" value="1"/>
</dbReference>
<evidence type="ECO:0000313" key="6">
    <source>
        <dbReference type="Proteomes" id="UP001165060"/>
    </source>
</evidence>
<dbReference type="Proteomes" id="UP001165060">
    <property type="component" value="Unassembled WGS sequence"/>
</dbReference>
<dbReference type="InterPro" id="IPR051210">
    <property type="entry name" value="Ub_ligase/GEF_domain"/>
</dbReference>
<evidence type="ECO:0000256" key="3">
    <source>
        <dbReference type="SAM" id="MobiDB-lite"/>
    </source>
</evidence>
<dbReference type="InterPro" id="IPR058923">
    <property type="entry name" value="RCC1-like_dom"/>
</dbReference>
<feature type="repeat" description="RCC1" evidence="2">
    <location>
        <begin position="363"/>
        <end position="412"/>
    </location>
</feature>
<dbReference type="PROSITE" id="PS50012">
    <property type="entry name" value="RCC1_3"/>
    <property type="match status" value="6"/>
</dbReference>
<feature type="repeat" description="RCC1" evidence="2">
    <location>
        <begin position="235"/>
        <end position="295"/>
    </location>
</feature>
<gene>
    <name evidence="5" type="ORF">TeGR_g10768</name>
</gene>
<feature type="region of interest" description="Disordered" evidence="3">
    <location>
        <begin position="681"/>
        <end position="752"/>
    </location>
</feature>
<comment type="caution">
    <text evidence="5">The sequence shown here is derived from an EMBL/GenBank/DDBJ whole genome shotgun (WGS) entry which is preliminary data.</text>
</comment>
<proteinExistence type="predicted"/>
<feature type="repeat" description="RCC1" evidence="2">
    <location>
        <begin position="24"/>
        <end position="90"/>
    </location>
</feature>
<feature type="repeat" description="RCC1" evidence="2">
    <location>
        <begin position="421"/>
        <end position="472"/>
    </location>
</feature>
<dbReference type="PANTHER" id="PTHR22870:SF408">
    <property type="entry name" value="OS09G0560450 PROTEIN"/>
    <property type="match status" value="1"/>
</dbReference>
<dbReference type="Pfam" id="PF25390">
    <property type="entry name" value="WD40_RLD"/>
    <property type="match status" value="1"/>
</dbReference>
<evidence type="ECO:0000313" key="5">
    <source>
        <dbReference type="EMBL" id="GMI43502.1"/>
    </source>
</evidence>